<dbReference type="Pfam" id="PF12937">
    <property type="entry name" value="F-box-like"/>
    <property type="match status" value="1"/>
</dbReference>
<dbReference type="GO" id="GO:0031146">
    <property type="term" value="P:SCF-dependent proteasomal ubiquitin-dependent protein catabolic process"/>
    <property type="evidence" value="ECO:0007669"/>
    <property type="project" value="TreeGrafter"/>
</dbReference>
<dbReference type="GeneID" id="100899224"/>
<feature type="domain" description="F-box" evidence="2">
    <location>
        <begin position="1"/>
        <end position="44"/>
    </location>
</feature>
<proteinExistence type="predicted"/>
<gene>
    <name evidence="4" type="primary">LOC100899224</name>
</gene>
<evidence type="ECO:0000313" key="4">
    <source>
        <dbReference type="RefSeq" id="XP_003744577.1"/>
    </source>
</evidence>
<dbReference type="SUPFAM" id="SSF52047">
    <property type="entry name" value="RNI-like"/>
    <property type="match status" value="1"/>
</dbReference>
<dbReference type="InterPro" id="IPR032675">
    <property type="entry name" value="LRR_dom_sf"/>
</dbReference>
<dbReference type="Gene3D" id="3.80.10.10">
    <property type="entry name" value="Ribonuclease Inhibitor"/>
    <property type="match status" value="2"/>
</dbReference>
<name>A0AAJ6QUT6_9ACAR</name>
<dbReference type="Proteomes" id="UP000694867">
    <property type="component" value="Unplaced"/>
</dbReference>
<dbReference type="SMART" id="SM00367">
    <property type="entry name" value="LRR_CC"/>
    <property type="match status" value="6"/>
</dbReference>
<dbReference type="AlphaFoldDB" id="A0AAJ6QUT6"/>
<keyword evidence="1" id="KW-0833">Ubl conjugation pathway</keyword>
<dbReference type="PANTHER" id="PTHR13318:SF95">
    <property type="entry name" value="F-BOX PROTEIN YLR352W"/>
    <property type="match status" value="1"/>
</dbReference>
<organism evidence="3 4">
    <name type="scientific">Galendromus occidentalis</name>
    <name type="common">western predatory mite</name>
    <dbReference type="NCBI Taxonomy" id="34638"/>
    <lineage>
        <taxon>Eukaryota</taxon>
        <taxon>Metazoa</taxon>
        <taxon>Ecdysozoa</taxon>
        <taxon>Arthropoda</taxon>
        <taxon>Chelicerata</taxon>
        <taxon>Arachnida</taxon>
        <taxon>Acari</taxon>
        <taxon>Parasitiformes</taxon>
        <taxon>Mesostigmata</taxon>
        <taxon>Gamasina</taxon>
        <taxon>Phytoseioidea</taxon>
        <taxon>Phytoseiidae</taxon>
        <taxon>Typhlodrominae</taxon>
        <taxon>Galendromus</taxon>
    </lineage>
</organism>
<keyword evidence="3" id="KW-1185">Reference proteome</keyword>
<accession>A0AAJ6QUT6</accession>
<dbReference type="InterPro" id="IPR001810">
    <property type="entry name" value="F-box_dom"/>
</dbReference>
<dbReference type="InterPro" id="IPR036047">
    <property type="entry name" value="F-box-like_dom_sf"/>
</dbReference>
<dbReference type="KEGG" id="goe:100899224"/>
<dbReference type="GO" id="GO:0019005">
    <property type="term" value="C:SCF ubiquitin ligase complex"/>
    <property type="evidence" value="ECO:0007669"/>
    <property type="project" value="TreeGrafter"/>
</dbReference>
<sequence>MDTLPNEMLAKLLLCLNPVDRLKCALTCRRWARAVTAPQLLHDVKLVLRGPYIEAAQPVLMMNHRKYRNLKIVEGFLDALDTEFWSRIGRNLRDLRLIRCEWSIEDFFSIFQRCKKVEFLKVSAQYSNLAPDSLEIPTHMSSALIRKSMCNVRHLRLKCLPGNPLLEGNFSRLLALMPQIASISIYFSFQDDLAFSNTLHNLLQSNVKPTELDLSFASLEDEDIIKIVRKYSGVLQRLRLSDCPELSHEAFVALGTCSKLRRLELLGAILEDDDVKELLRHASELEHLDISAYKRLTRPSLTHIKNLTKLRHVGLLHCIDLDSEFLRDLCTVSALRRLDLTYSDDALAVLQSLSPVRNLQSLSLACNHVDSESIDIIIECFKQLTYLELDCCRRLTDADGIKFRRLENLTTLKLWDAYLLTDVTFENGVGSEYMEELALGGCSLTAAGLASIAAHHDRLKKFVLHQCHTATDAGLTYLFRSEAYLQKIDFISCDLISDALLESLATLCPHLNTIGLENCNVSELALQTFSDLRPAVEVF</sequence>
<reference evidence="4" key="1">
    <citation type="submission" date="2025-08" db="UniProtKB">
        <authorList>
            <consortium name="RefSeq"/>
        </authorList>
    </citation>
    <scope>IDENTIFICATION</scope>
</reference>
<dbReference type="PROSITE" id="PS50181">
    <property type="entry name" value="FBOX"/>
    <property type="match status" value="1"/>
</dbReference>
<dbReference type="RefSeq" id="XP_003744577.1">
    <property type="nucleotide sequence ID" value="XM_003744529.1"/>
</dbReference>
<protein>
    <submittedName>
        <fullName evidence="4">F-box/LRR-repeat protein 3</fullName>
    </submittedName>
</protein>
<dbReference type="SMART" id="SM00256">
    <property type="entry name" value="FBOX"/>
    <property type="match status" value="1"/>
</dbReference>
<evidence type="ECO:0000313" key="3">
    <source>
        <dbReference type="Proteomes" id="UP000694867"/>
    </source>
</evidence>
<dbReference type="InterPro" id="IPR006553">
    <property type="entry name" value="Leu-rich_rpt_Cys-con_subtyp"/>
</dbReference>
<dbReference type="Gene3D" id="1.20.1280.50">
    <property type="match status" value="1"/>
</dbReference>
<dbReference type="CDD" id="cd09917">
    <property type="entry name" value="F-box_SF"/>
    <property type="match status" value="1"/>
</dbReference>
<dbReference type="SUPFAM" id="SSF81383">
    <property type="entry name" value="F-box domain"/>
    <property type="match status" value="1"/>
</dbReference>
<dbReference type="PANTHER" id="PTHR13318">
    <property type="entry name" value="PARTNER OF PAIRED, ISOFORM B-RELATED"/>
    <property type="match status" value="1"/>
</dbReference>
<evidence type="ECO:0000259" key="2">
    <source>
        <dbReference type="PROSITE" id="PS50181"/>
    </source>
</evidence>
<evidence type="ECO:0000256" key="1">
    <source>
        <dbReference type="ARBA" id="ARBA00022786"/>
    </source>
</evidence>